<dbReference type="SMART" id="SM00042">
    <property type="entry name" value="CUB"/>
    <property type="match status" value="19"/>
</dbReference>
<dbReference type="Gene3D" id="2.60.120.290">
    <property type="entry name" value="Spermadhesin, CUB domain"/>
    <property type="match status" value="21"/>
</dbReference>
<dbReference type="Gene3D" id="2.10.25.10">
    <property type="entry name" value="Laminin"/>
    <property type="match status" value="6"/>
</dbReference>
<sequence length="3620" mass="403678">MGKFLPKLLICAVLVLCLQILSAKGSQDDNEEYRAHLGKESNNNLFLKAEKDHNVTLRLIGEASTVMINDVDMLTLLRRRQRIIADRQAAARREPLSVDVVKDQFRDVKRKFTKIERRVSNARNRTQRTGLNQRLLRRQLQRVERVSGILRTLAANLAKDECHSSPCQNGGICHDAYNGFQCECTAAWQGPTCEEDVNECITLAGTDLAGCLNNGQCINTPGGYRCVCRNGFSGAHCRLRQNSCLGSGSKELCGEHGTCIQTGSAAGYVCVCDQGWTWADANMTSPSASPCTRDVDECAPNVNPCHDLCINLPGSYRCGPCPSGYTGDGRFCRDIDECAGEDNGGCSLQPRVACINTEGSHRCGRCPPGWRGDGRSCTDADSNSCDQENICYPKAKCELISGTVVCTCPLGSFGHGYGADGCTKDPSREPCDQHLCLNNGTCVQNGRGTTCICQPGYTGALCNSSDVCHPSPCLNGGSCRLIPGNLYQCHCPAGFTGTRCSHTRFFCGSTIRGPTGQLHYPPNNVETEYQADERCPFIIRTTHGHVLNLTFTQFELQESADCSADFLQIHDGYSLASRLIGRFCGSKMPLGTGQVITTQEQAFFWFRSDNETQGKGFHVAWNSLPFACGEILGNLTLGQTGIIRSPGYPGQARSGLNCRWELTSPYGTRLLLRFYDITLGSSEAAALNCSQDSVTVYDMDRQLLRACKSTKPEPLYSSSNNVLLELHTDDFRSDSSFQMHYEVVAGQPGCGGLYTEPRGRISAHMNAEVCLYLIEQPEFTQVKLVLDQVNLLRSESCRLHKIEIYDGDSTDAPLMQRICGQPEASELVPLISARNKVLVRYEYALSGLALKKGFELSYSRVCTGTFNSPSGYITTPNYPHSYLGDMTCTYNITVNDGVIHLNITDLSLGRSNDDRETSYLDVYLDQDEKRHIVKSTDNLLLISHYNRASLVFHGSSSGRGMRLEYKSMANGCNGFLNVPGKLHLKNVRNSFCQWFIDQPGRKRIIVRDLFISGQIQIYDNSTSPGILLNSYSTGFTDEFDGDLLTINYLKDRPTGMFLVKFEIVQTVCGGTFTNKFGYIKSPNWPKYYGESENCEWIIRAPLGQRLELVVKNFTLEGSFSDDNDCPTDWLEIRNGDSGSSPLIGRYCGTQIPPRLPSYGNVMHIKFHSDDSIERPGFLLTWQQIGAGCGGKLTSQNGAIHSPHLLAGNRGVLACDWQIVVAEGSRVKMQLESNDRRLCLGQLTIFDGPNTASRPLVLHCNGTTAQPLQSSGNRVLIRYDVSSAYPDGTDFVLNYQTDCQGRLEKWQGAIESPNFPENYPPRSNCEWDIRAGGRTNRLRLVFSHFSFERPLSNCLFDYVTVQDMQDDQVLSEQKLCTAEGIAPITSVGNRLLLRFKSDSSDQEQGFRAEYQRLGCGEHLFGPGGRFESPKAPFSVDMDCDWVITVAVGMQVRLLLHELHFEASQGQCGLEDVLTVSAPAGFNSSVELYRSCREEMQTQTFTSPGNELRLRFVGSSSRARKYFKASYVQVPANCGGFMTSSSGVITSPGYHNVPDSSNVANFSTNVECDWIVQVSQSYGIRLWFEQVNLTDSVNCSVSFVELTKLEADNTERFLERACGDGPPLIRMLHGQKLRVRFKAQAGSWGRFAMHYERQCGGPVPAGEGYLRSRLDEECSWLVTGPPGSKLNLHISHLDCSKDSLGSENSTNGVQILNDDDQVQIAHMCPEHLANFLVSARNVRILTKGVILEAQYSTLENTCGGNITSPRGFLASPSYPNSYPSNVECVWSFETRPGNALEINFEAMDIVQSEHCNEDYLELRSGVLGRLLGLYCSKEVPDKPLVFMSQLWIKFRSKPGNTAAGFKLRWNYVHNLEVTMKSNGTIVSPPIVRGDDQPFTWRIFTEREKVVVVQFEEYISGLALFDGYDDNALAVSIESSPWTFTSSSNVVYLKTLNPALSPFRLTWQTLGINIVKGNQSVTTSECTKVYTMAPGSREVVKTEGYPFGYSPNLNCQWTFKPKDPSMHISTLMYQADLEDFPECAADYVRILTSPDLSHWTEELKICKKDEGHPRIHGTPNLRIEFRSDASLNKTGFHGVLHTECGSNMTGKVGTIPMQTRFVDCAWHIEVRPGRKIDISIDYANPAGNTGTCPYYGLIYDGFDDHAPLLEHGKFCNFVGFRKRSFRTSSSHAYIKYVVSSTANSQSGDSWSLTYREFSDCDGEIKLTQQAPSFVITSPGYPHLPHPYADCTWLVMAPPGETVAANFEDPFELSLRHCDKENVEFYDGSTTMATFLKRTCRKLLGTLRSSGNLLLVHYTSQLGEPHGGFRLNVSLSTCGGQFSGNSDSISSENYPTLGGYPKPSQCVYRIQLPKDTYIQLNITDLHLPFDPNGTSSKSTSDRLEIIDMSNNERELMILDGSTITPMIVTLNTNDAAIRFVAIQNVNNYRGFKLEYKRSVGTCSRDVNGASGNIEISPMAPSTWLRFCRWSINVPKGQRVKLELLNLMDLRVVNRTDTASNLRVPSRLTTMPHFSFYNDASSLSKIAEFRLENYNGSGIIESTDNFMLVTVLSNQLDFSATALKARYSSSESSICPPNIGDQASGSLSIQPLSQLSSYYCSIHFISTPSTTLSFKVSEYLYQSIGGPAVVFRDDVLGVPLAPLYANVTNAFVSIATTAGRVTLLKSKFVKLQRFQATYRRHNCGGNLDASEGLVIQSPDLLSLIDDDYGEVECLWTLRKSNGYTLEGNVTLTDSCNREYLAIFNGNKEIAHLCRGMTLNSTLLERIFTKIIYHADRRVLQQRTSFTLQVRRSMSSGNVIRLDQRPSPPVTIQSADYVNNMERMWEFATTEGLSQMMQFQDRFFIETSPNCTNDRLTVERYDREAGSFVEMISLCGRQVPGEILIPSSKMRVIFRTNANVTGDGFSFTVAPSCDITVQAKHNQQTIASPTWPASRGQKLNCSYVFLSSNDHQLAVSVKTMARPWPELICTKSYFEAFRRGGSQDQEESLGRFCPEFEVNGRGWLRLRFVSTAMRWFQLQYQLIGCGGNHTEPFSLRPPQDAEEAGRYAHNLKCTWRVTAPPQHAIVLEFKYFDLERSQMCHFDSLTIYRGSTANKEQMQRQLCGNQTVPPTIMVDSNEALIVLSTDSSNNHKGFLASVRFTPNCNEQVALDQSVPRMNLMRSFRVNASETLLCHFRANVPPNQRLSVELRKLQLNDNSCRTCNYLEIRDSKVVESQSLGKFYALGSNRTKVFSSYSDMLIQLSATSMVSKNLSFELILQMEATVCGETEYDMRVNESVSLSLKYDNATKGYEGNIQCTWTIRAEGDVEIELKYLNLPEVSQRTGKCEDYLRLAKKSPFSTSYSQDFCGHYNQTYKMIKEIQRRDKLELTFHSSAFTELTGLEIVLRRKPTCNRNYTDLSRIIETDSLANCTEYIRVPEGYSITLHILTVIFESDDRKYFKVTDLKTNKTIFTTRNTQWETIGRITTTNELRLDSVGVGTLKFFYFSTSNKFPSGCGGDLAVHGSMGSHVGNPSYEGRNSSLCSWTVSVPPGGNLRFSFSVFDMGSENNCNLDNIRFYTVNAVEVKPVKTLCGSNKPDDFTIAYNNVIIVAKKSPNFDGLGFQLDINLIEG</sequence>
<keyword evidence="14" id="KW-0472">Membrane</keyword>
<evidence type="ECO:0000256" key="21">
    <source>
        <dbReference type="ARBA" id="ARBA00023765"/>
    </source>
</evidence>
<feature type="domain" description="CUB" evidence="28">
    <location>
        <begin position="1188"/>
        <end position="1297"/>
    </location>
</feature>
<feature type="domain" description="CUB" evidence="28">
    <location>
        <begin position="2806"/>
        <end position="2922"/>
    </location>
</feature>
<dbReference type="FunFam" id="2.10.25.10:FF:000038">
    <property type="entry name" value="Fibrillin 2"/>
    <property type="match status" value="1"/>
</dbReference>
<dbReference type="GO" id="GO:0015031">
    <property type="term" value="P:protein transport"/>
    <property type="evidence" value="ECO:0007669"/>
    <property type="project" value="UniProtKB-KW"/>
</dbReference>
<evidence type="ECO:0000256" key="17">
    <source>
        <dbReference type="ARBA" id="ARBA00023180"/>
    </source>
</evidence>
<dbReference type="Pfam" id="PF00008">
    <property type="entry name" value="EGF"/>
    <property type="match status" value="2"/>
</dbReference>
<dbReference type="InterPro" id="IPR049883">
    <property type="entry name" value="NOTCH1_EGF-like"/>
</dbReference>
<dbReference type="Pfam" id="PF00431">
    <property type="entry name" value="CUB"/>
    <property type="match status" value="17"/>
</dbReference>
<feature type="disulfide bond" evidence="26">
    <location>
        <begin position="491"/>
        <end position="500"/>
    </location>
</feature>
<feature type="domain" description="CUB" evidence="28">
    <location>
        <begin position="1979"/>
        <end position="2096"/>
    </location>
</feature>
<evidence type="ECO:0000256" key="16">
    <source>
        <dbReference type="ARBA" id="ARBA00023166"/>
    </source>
</evidence>
<organism evidence="30 31">
    <name type="scientific">Drosophila kikkawai</name>
    <name type="common">Fruit fly</name>
    <dbReference type="NCBI Taxonomy" id="30033"/>
    <lineage>
        <taxon>Eukaryota</taxon>
        <taxon>Metazoa</taxon>
        <taxon>Ecdysozoa</taxon>
        <taxon>Arthropoda</taxon>
        <taxon>Hexapoda</taxon>
        <taxon>Insecta</taxon>
        <taxon>Pterygota</taxon>
        <taxon>Neoptera</taxon>
        <taxon>Endopterygota</taxon>
        <taxon>Diptera</taxon>
        <taxon>Brachycera</taxon>
        <taxon>Muscomorpha</taxon>
        <taxon>Ephydroidea</taxon>
        <taxon>Drosophilidae</taxon>
        <taxon>Drosophila</taxon>
        <taxon>Sophophora</taxon>
    </lineage>
</organism>
<dbReference type="InterPro" id="IPR035914">
    <property type="entry name" value="Sperma_CUB_dom_sf"/>
</dbReference>
<keyword evidence="13" id="KW-0443">Lipid metabolism</keyword>
<evidence type="ECO:0000256" key="3">
    <source>
        <dbReference type="ARBA" id="ARBA00022475"/>
    </source>
</evidence>
<feature type="domain" description="EGF-like" evidence="29">
    <location>
        <begin position="464"/>
        <end position="501"/>
    </location>
</feature>
<comment type="subcellular location">
    <subcellularLocation>
        <location evidence="1">Cell membrane</location>
        <topology evidence="1">Peripheral membrane protein</topology>
    </subcellularLocation>
    <subcellularLocation>
        <location evidence="21">Lysosome membrane</location>
        <topology evidence="21">Peripheral membrane protein</topology>
    </subcellularLocation>
</comment>
<feature type="domain" description="CUB" evidence="28">
    <location>
        <begin position="1068"/>
        <end position="1184"/>
    </location>
</feature>
<feature type="domain" description="CUB" evidence="28">
    <location>
        <begin position="2694"/>
        <end position="2764"/>
    </location>
</feature>
<dbReference type="InterPro" id="IPR000152">
    <property type="entry name" value="EGF-type_Asp/Asn_hydroxyl_site"/>
</dbReference>
<evidence type="ECO:0000256" key="25">
    <source>
        <dbReference type="PROSITE-ProRule" id="PRU00059"/>
    </source>
</evidence>
<feature type="domain" description="CUB" evidence="28">
    <location>
        <begin position="1532"/>
        <end position="1652"/>
    </location>
</feature>
<evidence type="ECO:0000256" key="8">
    <source>
        <dbReference type="ARBA" id="ARBA00022723"/>
    </source>
</evidence>
<feature type="domain" description="CUB" evidence="28">
    <location>
        <begin position="628"/>
        <end position="744"/>
    </location>
</feature>
<name>A0A6P4IET5_DROKI</name>
<dbReference type="InterPro" id="IPR000742">
    <property type="entry name" value="EGF"/>
</dbReference>
<evidence type="ECO:0000256" key="15">
    <source>
        <dbReference type="ARBA" id="ARBA00023157"/>
    </source>
</evidence>
<dbReference type="PROSITE" id="PS00022">
    <property type="entry name" value="EGF_1"/>
    <property type="match status" value="4"/>
</dbReference>
<feature type="domain" description="CUB" evidence="28">
    <location>
        <begin position="507"/>
        <end position="624"/>
    </location>
</feature>
<evidence type="ECO:0000259" key="28">
    <source>
        <dbReference type="PROSITE" id="PS01180"/>
    </source>
</evidence>
<keyword evidence="18" id="KW-0753">Steroid metabolism</keyword>
<keyword evidence="6" id="KW-0846">Cobalamin</keyword>
<keyword evidence="2" id="KW-0813">Transport</keyword>
<evidence type="ECO:0000256" key="12">
    <source>
        <dbReference type="ARBA" id="ARBA00022927"/>
    </source>
</evidence>
<keyword evidence="5" id="KW-0153">Cholesterol metabolism</keyword>
<dbReference type="RefSeq" id="XP_017021048.1">
    <property type="nucleotide sequence ID" value="XM_017165559.3"/>
</dbReference>
<feature type="disulfide bond" evidence="26">
    <location>
        <begin position="453"/>
        <end position="462"/>
    </location>
</feature>
<evidence type="ECO:0000313" key="31">
    <source>
        <dbReference type="RefSeq" id="XP_017021048.1"/>
    </source>
</evidence>
<proteinExistence type="predicted"/>
<reference evidence="31" key="1">
    <citation type="submission" date="2025-08" db="UniProtKB">
        <authorList>
            <consortium name="RefSeq"/>
        </authorList>
    </citation>
    <scope>IDENTIFICATION</scope>
    <source>
        <strain evidence="31">14028-0561.14</strain>
        <tissue evidence="31">Whole fly</tissue>
    </source>
</reference>
<evidence type="ECO:0000256" key="22">
    <source>
        <dbReference type="ARBA" id="ARBA00023878"/>
    </source>
</evidence>
<evidence type="ECO:0000256" key="2">
    <source>
        <dbReference type="ARBA" id="ARBA00022448"/>
    </source>
</evidence>
<feature type="domain" description="EGF-like" evidence="29">
    <location>
        <begin position="427"/>
        <end position="463"/>
    </location>
</feature>
<dbReference type="FunFam" id="2.10.25.10:FF:000379">
    <property type="entry name" value="Cubilin"/>
    <property type="match status" value="1"/>
</dbReference>
<feature type="domain" description="CUB" evidence="28">
    <location>
        <begin position="2923"/>
        <end position="3003"/>
    </location>
</feature>
<keyword evidence="4 26" id="KW-0245">EGF-like domain</keyword>
<dbReference type="GO" id="GO:0008203">
    <property type="term" value="P:cholesterol metabolic process"/>
    <property type="evidence" value="ECO:0007669"/>
    <property type="project" value="UniProtKB-KW"/>
</dbReference>
<feature type="domain" description="CUB" evidence="28">
    <location>
        <begin position="3275"/>
        <end position="3398"/>
    </location>
</feature>
<dbReference type="CDD" id="cd00041">
    <property type="entry name" value="CUB"/>
    <property type="match status" value="16"/>
</dbReference>
<dbReference type="PROSITE" id="PS01180">
    <property type="entry name" value="CUB"/>
    <property type="match status" value="21"/>
</dbReference>
<keyword evidence="10" id="KW-0677">Repeat</keyword>
<dbReference type="Proteomes" id="UP001652661">
    <property type="component" value="Chromosome 3L"/>
</dbReference>
<dbReference type="Pfam" id="PF12661">
    <property type="entry name" value="hEGF"/>
    <property type="match status" value="1"/>
</dbReference>
<dbReference type="SUPFAM" id="SSF49854">
    <property type="entry name" value="Spermadhesin, CUB domain"/>
    <property type="match status" value="23"/>
</dbReference>
<evidence type="ECO:0000256" key="5">
    <source>
        <dbReference type="ARBA" id="ARBA00022548"/>
    </source>
</evidence>
<evidence type="ECO:0000256" key="1">
    <source>
        <dbReference type="ARBA" id="ARBA00004202"/>
    </source>
</evidence>
<feature type="domain" description="CUB" evidence="28">
    <location>
        <begin position="3505"/>
        <end position="3618"/>
    </location>
</feature>
<dbReference type="CDD" id="cd00054">
    <property type="entry name" value="EGF_CA"/>
    <property type="match status" value="6"/>
</dbReference>
<evidence type="ECO:0000256" key="9">
    <source>
        <dbReference type="ARBA" id="ARBA00022729"/>
    </source>
</evidence>
<keyword evidence="19" id="KW-0458">Lysosome</keyword>
<feature type="domain" description="CUB" evidence="28">
    <location>
        <begin position="1756"/>
        <end position="1866"/>
    </location>
</feature>
<feature type="domain" description="CUB" evidence="28">
    <location>
        <begin position="750"/>
        <end position="861"/>
    </location>
</feature>
<keyword evidence="7" id="KW-0165">Cleavage on pair of basic residues</keyword>
<dbReference type="InterPro" id="IPR013032">
    <property type="entry name" value="EGF-like_CS"/>
</dbReference>
<dbReference type="PROSITE" id="PS50026">
    <property type="entry name" value="EGF_3"/>
    <property type="match status" value="5"/>
</dbReference>
<keyword evidence="30" id="KW-1185">Reference proteome</keyword>
<feature type="disulfide bond" evidence="26">
    <location>
        <begin position="228"/>
        <end position="237"/>
    </location>
</feature>
<accession>A0A6P4IET5</accession>
<dbReference type="InterPro" id="IPR000859">
    <property type="entry name" value="CUB_dom"/>
</dbReference>
<feature type="domain" description="CUB" evidence="28">
    <location>
        <begin position="1298"/>
        <end position="1412"/>
    </location>
</feature>
<feature type="domain" description="CUB" evidence="28">
    <location>
        <begin position="2330"/>
        <end position="2450"/>
    </location>
</feature>
<dbReference type="OrthoDB" id="10009301at2759"/>
<feature type="signal peptide" evidence="27">
    <location>
        <begin position="1"/>
        <end position="23"/>
    </location>
</feature>
<evidence type="ECO:0000313" key="30">
    <source>
        <dbReference type="Proteomes" id="UP001652661"/>
    </source>
</evidence>
<keyword evidence="12" id="KW-0653">Protein transport</keyword>
<evidence type="ECO:0000256" key="19">
    <source>
        <dbReference type="ARBA" id="ARBA00023228"/>
    </source>
</evidence>
<keyword evidence="16" id="KW-1207">Sterol metabolism</keyword>
<gene>
    <name evidence="31" type="primary">Cubn2</name>
</gene>
<evidence type="ECO:0000256" key="20">
    <source>
        <dbReference type="ARBA" id="ARBA00023285"/>
    </source>
</evidence>
<dbReference type="FunFam" id="2.60.120.290:FF:000013">
    <property type="entry name" value="Membrane frizzled-related protein"/>
    <property type="match status" value="2"/>
</dbReference>
<feature type="disulfide bond" evidence="26">
    <location>
        <begin position="184"/>
        <end position="193"/>
    </location>
</feature>
<dbReference type="PROSITE" id="PS01187">
    <property type="entry name" value="EGF_CA"/>
    <property type="match status" value="2"/>
</dbReference>
<evidence type="ECO:0000259" key="29">
    <source>
        <dbReference type="PROSITE" id="PS50026"/>
    </source>
</evidence>
<dbReference type="PANTHER" id="PTHR24251:SF30">
    <property type="entry name" value="MEMBRANE FRIZZLED-RELATED PROTEIN"/>
    <property type="match status" value="1"/>
</dbReference>
<feature type="domain" description="CUB" evidence="28">
    <location>
        <begin position="2213"/>
        <end position="2328"/>
    </location>
</feature>
<dbReference type="PROSITE" id="PS01186">
    <property type="entry name" value="EGF_2"/>
    <property type="match status" value="3"/>
</dbReference>
<dbReference type="SMART" id="SM00179">
    <property type="entry name" value="EGF_CA"/>
    <property type="match status" value="7"/>
</dbReference>
<feature type="chain" id="PRO_5028289509" description="Cubilin" evidence="27">
    <location>
        <begin position="24"/>
        <end position="3620"/>
    </location>
</feature>
<feature type="domain" description="CUB" evidence="28">
    <location>
        <begin position="2454"/>
        <end position="2581"/>
    </location>
</feature>
<evidence type="ECO:0000256" key="4">
    <source>
        <dbReference type="ARBA" id="ARBA00022536"/>
    </source>
</evidence>
<dbReference type="GO" id="GO:0016324">
    <property type="term" value="C:apical plasma membrane"/>
    <property type="evidence" value="ECO:0007669"/>
    <property type="project" value="UniProtKB-ARBA"/>
</dbReference>
<evidence type="ECO:0000256" key="18">
    <source>
        <dbReference type="ARBA" id="ARBA00023221"/>
    </source>
</evidence>
<keyword evidence="17" id="KW-0325">Glycoprotein</keyword>
<dbReference type="InterPro" id="IPR018097">
    <property type="entry name" value="EGF_Ca-bd_CS"/>
</dbReference>
<comment type="function">
    <text evidence="23">Endocytic receptor which plays a role in lipoprotein, vitamin and iron metabolism by facilitating their uptake. Acts together with LRP2 to mediate endocytosis of high-density lipoproteins, GC, hemoglobin, ALB, TF and SCGB1A1. Acts together with AMN to mediate endocytosis of the CBLIF-cobalamin complex. Binds to ALB, MB, Kappa and lambda-light chains, TF, hemoglobin, GC, SCGB1A1, APOA1, high density lipoprotein, and the CBLIF-cobalamin complex. Ligand binding requires calcium. Serves as important transporter in several absorptive epithelia, including intestine, renal proximal tubules and embryonic yolk sac. May play an important role in the development of the peri-implantation embryo through internalization of APOA1 and cholesterol. Binds to LGALS3 at the maternal-fetal interface.</text>
</comment>
<dbReference type="GO" id="GO:0005765">
    <property type="term" value="C:lysosomal membrane"/>
    <property type="evidence" value="ECO:0007669"/>
    <property type="project" value="UniProtKB-SubCell"/>
</dbReference>
<dbReference type="SUPFAM" id="SSF57196">
    <property type="entry name" value="EGF/Laminin"/>
    <property type="match status" value="5"/>
</dbReference>
<protein>
    <recommendedName>
        <fullName evidence="22">Cubilin</fullName>
    </recommendedName>
</protein>
<evidence type="ECO:0000256" key="23">
    <source>
        <dbReference type="ARBA" id="ARBA00049611"/>
    </source>
</evidence>
<feature type="disulfide bond" evidence="26">
    <location>
        <begin position="253"/>
        <end position="270"/>
    </location>
</feature>
<keyword evidence="20" id="KW-0170">Cobalt</keyword>
<feature type="domain" description="EGF-like" evidence="29">
    <location>
        <begin position="240"/>
        <end position="282"/>
    </location>
</feature>
<comment type="caution">
    <text evidence="26">Lacks conserved residue(s) required for the propagation of feature annotation.</text>
</comment>
<evidence type="ECO:0000256" key="26">
    <source>
        <dbReference type="PROSITE-ProRule" id="PRU00076"/>
    </source>
</evidence>
<evidence type="ECO:0000256" key="13">
    <source>
        <dbReference type="ARBA" id="ARBA00023098"/>
    </source>
</evidence>
<evidence type="ECO:0000256" key="14">
    <source>
        <dbReference type="ARBA" id="ARBA00023136"/>
    </source>
</evidence>
<evidence type="ECO:0000256" key="11">
    <source>
        <dbReference type="ARBA" id="ARBA00022837"/>
    </source>
</evidence>
<evidence type="ECO:0000256" key="10">
    <source>
        <dbReference type="ARBA" id="ARBA00022737"/>
    </source>
</evidence>
<keyword evidence="3" id="KW-1003">Cell membrane</keyword>
<dbReference type="GO" id="GO:0031419">
    <property type="term" value="F:cobalamin binding"/>
    <property type="evidence" value="ECO:0007669"/>
    <property type="project" value="UniProtKB-KW"/>
</dbReference>
<dbReference type="FunFam" id="2.60.120.290:FF:000005">
    <property type="entry name" value="Procollagen C-endopeptidase enhancer 1"/>
    <property type="match status" value="2"/>
</dbReference>
<evidence type="ECO:0000256" key="24">
    <source>
        <dbReference type="ARBA" id="ARBA00049703"/>
    </source>
</evidence>
<dbReference type="Pfam" id="PF07645">
    <property type="entry name" value="EGF_CA"/>
    <property type="match status" value="3"/>
</dbReference>
<keyword evidence="15 26" id="KW-1015">Disulfide bond</keyword>
<evidence type="ECO:0000256" key="7">
    <source>
        <dbReference type="ARBA" id="ARBA00022685"/>
    </source>
</evidence>
<dbReference type="SMART" id="SM00181">
    <property type="entry name" value="EGF"/>
    <property type="match status" value="8"/>
</dbReference>
<dbReference type="FunFam" id="2.10.25.10:FF:000143">
    <property type="entry name" value="Protein crumbs 1"/>
    <property type="match status" value="1"/>
</dbReference>
<dbReference type="InterPro" id="IPR001881">
    <property type="entry name" value="EGF-like_Ca-bd_dom"/>
</dbReference>
<feature type="domain" description="CUB" evidence="28">
    <location>
        <begin position="3035"/>
        <end position="3151"/>
    </location>
</feature>
<keyword evidence="9 27" id="KW-0732">Signal</keyword>
<dbReference type="PANTHER" id="PTHR24251">
    <property type="entry name" value="OVOCHYMASE-RELATED"/>
    <property type="match status" value="1"/>
</dbReference>
<dbReference type="GO" id="GO:0005509">
    <property type="term" value="F:calcium ion binding"/>
    <property type="evidence" value="ECO:0007669"/>
    <property type="project" value="InterPro"/>
</dbReference>
<dbReference type="FunFam" id="2.10.25.10:FF:000260">
    <property type="entry name" value="Notch receptor 4"/>
    <property type="match status" value="1"/>
</dbReference>
<comment type="subunit">
    <text evidence="24">Interacts with AMN. Component of the cubam complex composed of one CUBN trimer and one AMN chain. The cubam complex can dimerize. Interacts with LRP2 in a dual-receptor complex in a calcium-dependent manner. Found in a complex with PID1/PCLI1, LRP1 and CUBNI. Interacts with LRP1 and PID1/PCLI1.</text>
</comment>
<evidence type="ECO:0000256" key="6">
    <source>
        <dbReference type="ARBA" id="ARBA00022628"/>
    </source>
</evidence>
<keyword evidence="8" id="KW-0479">Metal-binding</keyword>
<dbReference type="PROSITE" id="PS00010">
    <property type="entry name" value="ASX_HYDROXYL"/>
    <property type="match status" value="2"/>
</dbReference>
<feature type="domain" description="EGF-like" evidence="29">
    <location>
        <begin position="196"/>
        <end position="238"/>
    </location>
</feature>
<feature type="domain" description="CUB" evidence="28">
    <location>
        <begin position="862"/>
        <end position="968"/>
    </location>
</feature>
<evidence type="ECO:0000256" key="27">
    <source>
        <dbReference type="SAM" id="SignalP"/>
    </source>
</evidence>
<feature type="domain" description="EGF-like" evidence="29">
    <location>
        <begin position="158"/>
        <end position="194"/>
    </location>
</feature>
<feature type="domain" description="CUB" evidence="28">
    <location>
        <begin position="1414"/>
        <end position="1528"/>
    </location>
</feature>
<feature type="domain" description="CUB" evidence="28">
    <location>
        <begin position="2097"/>
        <end position="2210"/>
    </location>
</feature>
<feature type="disulfide bond" evidence="25">
    <location>
        <begin position="3505"/>
        <end position="3532"/>
    </location>
</feature>
<keyword evidence="11" id="KW-0106">Calcium</keyword>